<sequence>MRIRVMTADDAEVVSRLRREVYSYSVMSPAYIAHQFATRSAAERQLGLIAEDGGQVVGMGTAGLNVWTSEPGQSEVAIQVHPSHRRRGIGGALAERLHGHLGEVGALRIRTFATPAGLSFAVALGYEPSREMHYSGVDPRVLPEQPAVPDGIRIATLDTLEPRQIFLADTIATLDEPSDSPMDSVDYDDWVKEIWESPASDKTLSVAALAGDEVVCFTAVAADGDRAWSDMTGTVPGYRGRGLAKLVKSVALRRCAEAGITGAFTSNDDTNSPMLAINDWLGYRRIETQTSLLRTLGVR</sequence>
<comment type="caution">
    <text evidence="4">The sequence shown here is derived from an EMBL/GenBank/DDBJ whole genome shotgun (WGS) entry which is preliminary data.</text>
</comment>
<keyword evidence="5" id="KW-1185">Reference proteome</keyword>
<dbReference type="PROSITE" id="PS51186">
    <property type="entry name" value="GNAT"/>
    <property type="match status" value="2"/>
</dbReference>
<dbReference type="Pfam" id="PF00583">
    <property type="entry name" value="Acetyltransf_1"/>
    <property type="match status" value="1"/>
</dbReference>
<reference evidence="4 5" key="1">
    <citation type="journal article" date="2019" name="Int. J. Syst. Evol. Microbiol.">
        <title>The Global Catalogue of Microorganisms (GCM) 10K type strain sequencing project: providing services to taxonomists for standard genome sequencing and annotation.</title>
        <authorList>
            <consortium name="The Broad Institute Genomics Platform"/>
            <consortium name="The Broad Institute Genome Sequencing Center for Infectious Disease"/>
            <person name="Wu L."/>
            <person name="Ma J."/>
        </authorList>
    </citation>
    <scope>NUCLEOTIDE SEQUENCE [LARGE SCALE GENOMIC DNA]</scope>
    <source>
        <strain evidence="4 5">JCM 10977</strain>
    </source>
</reference>
<feature type="domain" description="N-acetyltransferase" evidence="3">
    <location>
        <begin position="1"/>
        <end position="148"/>
    </location>
</feature>
<dbReference type="CDD" id="cd04301">
    <property type="entry name" value="NAT_SF"/>
    <property type="match status" value="1"/>
</dbReference>
<name>A0ABN1QK62_9ACTN</name>
<evidence type="ECO:0000313" key="5">
    <source>
        <dbReference type="Proteomes" id="UP001500542"/>
    </source>
</evidence>
<feature type="domain" description="N-acetyltransferase" evidence="3">
    <location>
        <begin position="155"/>
        <end position="299"/>
    </location>
</feature>
<dbReference type="InterPro" id="IPR050832">
    <property type="entry name" value="Bact_Acetyltransf"/>
</dbReference>
<protein>
    <submittedName>
        <fullName evidence="4">GNAT family N-acetyltransferase</fullName>
    </submittedName>
</protein>
<evidence type="ECO:0000313" key="4">
    <source>
        <dbReference type="EMBL" id="GAA0943848.1"/>
    </source>
</evidence>
<accession>A0ABN1QK62</accession>
<dbReference type="EMBL" id="BAAAHK010000008">
    <property type="protein sequence ID" value="GAA0943848.1"/>
    <property type="molecule type" value="Genomic_DNA"/>
</dbReference>
<keyword evidence="2" id="KW-0012">Acyltransferase</keyword>
<keyword evidence="1" id="KW-0808">Transferase</keyword>
<evidence type="ECO:0000259" key="3">
    <source>
        <dbReference type="PROSITE" id="PS51186"/>
    </source>
</evidence>
<dbReference type="PANTHER" id="PTHR43877:SF1">
    <property type="entry name" value="ACETYLTRANSFERASE"/>
    <property type="match status" value="1"/>
</dbReference>
<gene>
    <name evidence="4" type="ORF">GCM10009554_37490</name>
</gene>
<dbReference type="PANTHER" id="PTHR43877">
    <property type="entry name" value="AMINOALKYLPHOSPHONATE N-ACETYLTRANSFERASE-RELATED-RELATED"/>
    <property type="match status" value="1"/>
</dbReference>
<dbReference type="RefSeq" id="WP_343971253.1">
    <property type="nucleotide sequence ID" value="NZ_BAAAHK010000008.1"/>
</dbReference>
<dbReference type="SUPFAM" id="SSF55729">
    <property type="entry name" value="Acyl-CoA N-acyltransferases (Nat)"/>
    <property type="match status" value="2"/>
</dbReference>
<dbReference type="InterPro" id="IPR016181">
    <property type="entry name" value="Acyl_CoA_acyltransferase"/>
</dbReference>
<proteinExistence type="predicted"/>
<evidence type="ECO:0000256" key="1">
    <source>
        <dbReference type="ARBA" id="ARBA00022679"/>
    </source>
</evidence>
<dbReference type="InterPro" id="IPR000182">
    <property type="entry name" value="GNAT_dom"/>
</dbReference>
<dbReference type="Gene3D" id="3.40.630.30">
    <property type="match status" value="1"/>
</dbReference>
<dbReference type="Proteomes" id="UP001500542">
    <property type="component" value="Unassembled WGS sequence"/>
</dbReference>
<organism evidence="4 5">
    <name type="scientific">Kribbella koreensis</name>
    <dbReference type="NCBI Taxonomy" id="57909"/>
    <lineage>
        <taxon>Bacteria</taxon>
        <taxon>Bacillati</taxon>
        <taxon>Actinomycetota</taxon>
        <taxon>Actinomycetes</taxon>
        <taxon>Propionibacteriales</taxon>
        <taxon>Kribbellaceae</taxon>
        <taxon>Kribbella</taxon>
    </lineage>
</organism>
<evidence type="ECO:0000256" key="2">
    <source>
        <dbReference type="ARBA" id="ARBA00023315"/>
    </source>
</evidence>